<comment type="subcellular location">
    <subcellularLocation>
        <location evidence="1">Cell membrane</location>
        <topology evidence="1">Multi-pass membrane protein</topology>
    </subcellularLocation>
</comment>
<dbReference type="SUPFAM" id="SSF81653">
    <property type="entry name" value="Calcium ATPase, transduction domain A"/>
    <property type="match status" value="1"/>
</dbReference>
<dbReference type="SUPFAM" id="SSF81665">
    <property type="entry name" value="Calcium ATPase, transmembrane domain M"/>
    <property type="match status" value="1"/>
</dbReference>
<dbReference type="SFLD" id="SFLDS00003">
    <property type="entry name" value="Haloacid_Dehalogenase"/>
    <property type="match status" value="1"/>
</dbReference>
<feature type="transmembrane region" description="Helical" evidence="14">
    <location>
        <begin position="127"/>
        <end position="149"/>
    </location>
</feature>
<dbReference type="EMBL" id="UGHZ01000001">
    <property type="protein sequence ID" value="STP08972.1"/>
    <property type="molecule type" value="Genomic_DNA"/>
</dbReference>
<dbReference type="GO" id="GO:0016463">
    <property type="term" value="F:P-type zinc transporter activity"/>
    <property type="evidence" value="ECO:0007669"/>
    <property type="project" value="UniProtKB-EC"/>
</dbReference>
<keyword evidence="16" id="KW-0378">Hydrolase</keyword>
<feature type="transmembrane region" description="Helical" evidence="14">
    <location>
        <begin position="368"/>
        <end position="388"/>
    </location>
</feature>
<gene>
    <name evidence="16" type="primary">cadA</name>
    <name evidence="16" type="ORF">NCTC12221_00399</name>
</gene>
<dbReference type="FunFam" id="2.70.150.10:FF:000002">
    <property type="entry name" value="Copper-transporting ATPase 1, putative"/>
    <property type="match status" value="1"/>
</dbReference>
<keyword evidence="3 14" id="KW-1003">Cell membrane</keyword>
<dbReference type="PANTHER" id="PTHR48085:SF5">
    <property type="entry name" value="CADMIUM_ZINC-TRANSPORTING ATPASE HMA4-RELATED"/>
    <property type="match status" value="1"/>
</dbReference>
<keyword evidence="10 14" id="KW-1133">Transmembrane helix</keyword>
<accession>A0A377JPK9</accession>
<organism evidence="16 17">
    <name type="scientific">Helicobacter cinaedi</name>
    <dbReference type="NCBI Taxonomy" id="213"/>
    <lineage>
        <taxon>Bacteria</taxon>
        <taxon>Pseudomonadati</taxon>
        <taxon>Campylobacterota</taxon>
        <taxon>Epsilonproteobacteria</taxon>
        <taxon>Campylobacterales</taxon>
        <taxon>Helicobacteraceae</taxon>
        <taxon>Helicobacter</taxon>
    </lineage>
</organism>
<dbReference type="GO" id="GO:0005524">
    <property type="term" value="F:ATP binding"/>
    <property type="evidence" value="ECO:0007669"/>
    <property type="project" value="UniProtKB-UniRule"/>
</dbReference>
<comment type="catalytic activity">
    <reaction evidence="13">
        <text>Zn(2+)(in) + ATP + H2O = Zn(2+)(out) + ADP + phosphate + H(+)</text>
        <dbReference type="Rhea" id="RHEA:20621"/>
        <dbReference type="ChEBI" id="CHEBI:15377"/>
        <dbReference type="ChEBI" id="CHEBI:15378"/>
        <dbReference type="ChEBI" id="CHEBI:29105"/>
        <dbReference type="ChEBI" id="CHEBI:30616"/>
        <dbReference type="ChEBI" id="CHEBI:43474"/>
        <dbReference type="ChEBI" id="CHEBI:456216"/>
        <dbReference type="EC" id="7.2.2.12"/>
    </reaction>
</comment>
<evidence type="ECO:0000256" key="6">
    <source>
        <dbReference type="ARBA" id="ARBA00022723"/>
    </source>
</evidence>
<dbReference type="PANTHER" id="PTHR48085">
    <property type="entry name" value="CADMIUM/ZINC-TRANSPORTING ATPASE HMA2-RELATED"/>
    <property type="match status" value="1"/>
</dbReference>
<dbReference type="SUPFAM" id="SSF56784">
    <property type="entry name" value="HAD-like"/>
    <property type="match status" value="1"/>
</dbReference>
<evidence type="ECO:0000256" key="14">
    <source>
        <dbReference type="RuleBase" id="RU362081"/>
    </source>
</evidence>
<evidence type="ECO:0000256" key="1">
    <source>
        <dbReference type="ARBA" id="ARBA00004651"/>
    </source>
</evidence>
<dbReference type="Pfam" id="PF00403">
    <property type="entry name" value="HMA"/>
    <property type="match status" value="1"/>
</dbReference>
<evidence type="ECO:0000256" key="5">
    <source>
        <dbReference type="ARBA" id="ARBA00022692"/>
    </source>
</evidence>
<evidence type="ECO:0000256" key="13">
    <source>
        <dbReference type="ARBA" id="ARBA00047308"/>
    </source>
</evidence>
<dbReference type="Pfam" id="PF00122">
    <property type="entry name" value="E1-E2_ATPase"/>
    <property type="match status" value="1"/>
</dbReference>
<keyword evidence="8 14" id="KW-0067">ATP-binding</keyword>
<dbReference type="InterPro" id="IPR036412">
    <property type="entry name" value="HAD-like_sf"/>
</dbReference>
<evidence type="ECO:0000256" key="3">
    <source>
        <dbReference type="ARBA" id="ARBA00022475"/>
    </source>
</evidence>
<protein>
    <recommendedName>
        <fullName evidence="12">P-type Zn(2+) transporter</fullName>
        <ecNumber evidence="12">7.2.2.12</ecNumber>
    </recommendedName>
</protein>
<proteinExistence type="inferred from homology"/>
<dbReference type="SFLD" id="SFLDG00002">
    <property type="entry name" value="C1.7:_P-type_atpase_like"/>
    <property type="match status" value="1"/>
</dbReference>
<sequence length="758" mass="82897">MEQMDRQIKMTQHTGQTQAFLADNETLTQDSTLANSTYKDYTLSISGLDCPSCASRIEDSLNALPQVSKVNVDFSTNTLYLSTSDLSLAKSTIYAIEPQARLTSPQDSISIDSTQDSTQTPQPQKGFVFLESAFILTLIGIFGLCMGVLHLTTFGESNAPYIYGILAFLYLIAGKPIFLNTLNNLKNKVIFDENFLMLFATIAAFCLGEISEAVAVMLFFRLGEFLESRAVQKSKDSIKALLQVIPTIAHKKTTNAENGEILTDLHPSELKVGDCIVVRVGEKIPTDGVVLQGKSYLDMRSINGESVPISVESGQNVIAGAINTSAVLEVRVERVFEDSHIAKIAKLTQEASANKAKTQKAITSFARIYTPIIFVLALLIAFVPPLVLGGWQDLALWHEWIYRALVVLMISCPCALVIAVPLGYFASIGYASRLGVLFKGSIHLESLSQVKNIIFDKTGTLTLGNFEVLEIVPSGEYDKDFLISLTVCAESQSTHPIAQSIAKLAQTQNNAWRIESYEELSGRGVVVRCEKGEILAGNERLMKEKGIQFTPQDIELTMVYIAYNGVYAGYISVGDRLKNDSVESIQALRRCGVEHFAILSGDNQTQVDRVAKELGITHAYGNLLPQEKAQKLVELMGRWSGKTAFVGDGINDSIVLRRSDVGVSINTGEGGNDISKESADIILQQNSLQSLVSALKIAQHTRKITWQNISFALVSKLFLIVLGVMGVANMWLAVFGDVGVALLALLNAKRPIDINKRN</sequence>
<dbReference type="InterPro" id="IPR051014">
    <property type="entry name" value="Cation_Transport_ATPase_IB"/>
</dbReference>
<dbReference type="Gene3D" id="3.40.50.1000">
    <property type="entry name" value="HAD superfamily/HAD-like"/>
    <property type="match status" value="1"/>
</dbReference>
<dbReference type="NCBIfam" id="TIGR01494">
    <property type="entry name" value="ATPase_P-type"/>
    <property type="match status" value="1"/>
</dbReference>
<name>A0A377JPK9_9HELI</name>
<evidence type="ECO:0000259" key="15">
    <source>
        <dbReference type="PROSITE" id="PS50846"/>
    </source>
</evidence>
<evidence type="ECO:0000256" key="4">
    <source>
        <dbReference type="ARBA" id="ARBA00022553"/>
    </source>
</evidence>
<dbReference type="InterPro" id="IPR059000">
    <property type="entry name" value="ATPase_P-type_domA"/>
</dbReference>
<dbReference type="SUPFAM" id="SSF55008">
    <property type="entry name" value="HMA, heavy metal-associated domain"/>
    <property type="match status" value="1"/>
</dbReference>
<dbReference type="PROSITE" id="PS01047">
    <property type="entry name" value="HMA_1"/>
    <property type="match status" value="1"/>
</dbReference>
<dbReference type="InterPro" id="IPR036163">
    <property type="entry name" value="HMA_dom_sf"/>
</dbReference>
<dbReference type="PRINTS" id="PR00119">
    <property type="entry name" value="CATATPASE"/>
</dbReference>
<dbReference type="InterPro" id="IPR027256">
    <property type="entry name" value="P-typ_ATPase_IB"/>
</dbReference>
<dbReference type="InterPro" id="IPR017969">
    <property type="entry name" value="Heavy-metal-associated_CS"/>
</dbReference>
<dbReference type="Gene3D" id="2.70.150.10">
    <property type="entry name" value="Calcium-transporting ATPase, cytoplasmic transduction domain A"/>
    <property type="match status" value="1"/>
</dbReference>
<feature type="transmembrane region" description="Helical" evidence="14">
    <location>
        <begin position="198"/>
        <end position="220"/>
    </location>
</feature>
<keyword evidence="6 14" id="KW-0479">Metal-binding</keyword>
<comment type="similarity">
    <text evidence="2 14">Belongs to the cation transport ATPase (P-type) (TC 3.A.3) family. Type IB subfamily.</text>
</comment>
<evidence type="ECO:0000313" key="17">
    <source>
        <dbReference type="Proteomes" id="UP000255335"/>
    </source>
</evidence>
<feature type="transmembrane region" description="Helical" evidence="14">
    <location>
        <begin position="730"/>
        <end position="748"/>
    </location>
</feature>
<dbReference type="Gene3D" id="3.30.70.100">
    <property type="match status" value="1"/>
</dbReference>
<dbReference type="InterPro" id="IPR001757">
    <property type="entry name" value="P_typ_ATPase"/>
</dbReference>
<feature type="transmembrane region" description="Helical" evidence="14">
    <location>
        <begin position="161"/>
        <end position="178"/>
    </location>
</feature>
<evidence type="ECO:0000256" key="10">
    <source>
        <dbReference type="ARBA" id="ARBA00022989"/>
    </source>
</evidence>
<evidence type="ECO:0000256" key="7">
    <source>
        <dbReference type="ARBA" id="ARBA00022741"/>
    </source>
</evidence>
<keyword evidence="5 14" id="KW-0812">Transmembrane</keyword>
<dbReference type="InterPro" id="IPR006121">
    <property type="entry name" value="HMA_dom"/>
</dbReference>
<evidence type="ECO:0000256" key="8">
    <source>
        <dbReference type="ARBA" id="ARBA00022840"/>
    </source>
</evidence>
<evidence type="ECO:0000256" key="2">
    <source>
        <dbReference type="ARBA" id="ARBA00006024"/>
    </source>
</evidence>
<evidence type="ECO:0000313" key="16">
    <source>
        <dbReference type="EMBL" id="STP08972.1"/>
    </source>
</evidence>
<dbReference type="InterPro" id="IPR023298">
    <property type="entry name" value="ATPase_P-typ_TM_dom_sf"/>
</dbReference>
<dbReference type="GO" id="GO:0046872">
    <property type="term" value="F:metal ion binding"/>
    <property type="evidence" value="ECO:0007669"/>
    <property type="project" value="UniProtKB-KW"/>
</dbReference>
<dbReference type="GO" id="GO:0015086">
    <property type="term" value="F:cadmium ion transmembrane transporter activity"/>
    <property type="evidence" value="ECO:0007669"/>
    <property type="project" value="TreeGrafter"/>
</dbReference>
<dbReference type="GO" id="GO:0005886">
    <property type="term" value="C:plasma membrane"/>
    <property type="evidence" value="ECO:0007669"/>
    <property type="project" value="UniProtKB-SubCell"/>
</dbReference>
<dbReference type="InterPro" id="IPR023299">
    <property type="entry name" value="ATPase_P-typ_cyto_dom_N"/>
</dbReference>
<keyword evidence="4" id="KW-0597">Phosphoprotein</keyword>
<dbReference type="EC" id="7.2.2.12" evidence="12"/>
<dbReference type="PROSITE" id="PS50846">
    <property type="entry name" value="HMA_2"/>
    <property type="match status" value="1"/>
</dbReference>
<dbReference type="InterPro" id="IPR008250">
    <property type="entry name" value="ATPase_P-typ_transduc_dom_A_sf"/>
</dbReference>
<dbReference type="SFLD" id="SFLDF00027">
    <property type="entry name" value="p-type_atpase"/>
    <property type="match status" value="1"/>
</dbReference>
<dbReference type="PROSITE" id="PS00154">
    <property type="entry name" value="ATPASE_E1_E2"/>
    <property type="match status" value="1"/>
</dbReference>
<dbReference type="Pfam" id="PF00702">
    <property type="entry name" value="Hydrolase"/>
    <property type="match status" value="1"/>
</dbReference>
<dbReference type="NCBIfam" id="TIGR01525">
    <property type="entry name" value="ATPase-IB_hvy"/>
    <property type="match status" value="1"/>
</dbReference>
<keyword evidence="7 14" id="KW-0547">Nucleotide-binding</keyword>
<dbReference type="InterPro" id="IPR018303">
    <property type="entry name" value="ATPase_P-typ_P_site"/>
</dbReference>
<feature type="transmembrane region" description="Helical" evidence="14">
    <location>
        <begin position="400"/>
        <end position="425"/>
    </location>
</feature>
<reference evidence="16 17" key="1">
    <citation type="submission" date="2018-06" db="EMBL/GenBank/DDBJ databases">
        <authorList>
            <consortium name="Pathogen Informatics"/>
            <person name="Doyle S."/>
        </authorList>
    </citation>
    <scope>NUCLEOTIDE SEQUENCE [LARGE SCALE GENOMIC DNA]</scope>
    <source>
        <strain evidence="16 17">NCTC12221</strain>
    </source>
</reference>
<dbReference type="NCBIfam" id="TIGR01512">
    <property type="entry name" value="ATPase-IB2_Cd"/>
    <property type="match status" value="1"/>
</dbReference>
<dbReference type="CDD" id="cd00371">
    <property type="entry name" value="HMA"/>
    <property type="match status" value="1"/>
</dbReference>
<evidence type="ECO:0000256" key="12">
    <source>
        <dbReference type="ARBA" id="ARBA00039097"/>
    </source>
</evidence>
<dbReference type="AlphaFoldDB" id="A0A377JPK9"/>
<dbReference type="Gene3D" id="3.40.1110.10">
    <property type="entry name" value="Calcium-transporting ATPase, cytoplasmic domain N"/>
    <property type="match status" value="1"/>
</dbReference>
<evidence type="ECO:0000256" key="11">
    <source>
        <dbReference type="ARBA" id="ARBA00023136"/>
    </source>
</evidence>
<dbReference type="PRINTS" id="PR00941">
    <property type="entry name" value="CDATPASE"/>
</dbReference>
<dbReference type="InterPro" id="IPR023214">
    <property type="entry name" value="HAD_sf"/>
</dbReference>
<keyword evidence="11 14" id="KW-0472">Membrane</keyword>
<dbReference type="GO" id="GO:0016887">
    <property type="term" value="F:ATP hydrolysis activity"/>
    <property type="evidence" value="ECO:0007669"/>
    <property type="project" value="InterPro"/>
</dbReference>
<feature type="domain" description="HMA" evidence="15">
    <location>
        <begin position="39"/>
        <end position="101"/>
    </location>
</feature>
<evidence type="ECO:0000256" key="9">
    <source>
        <dbReference type="ARBA" id="ARBA00022967"/>
    </source>
</evidence>
<dbReference type="InterPro" id="IPR044492">
    <property type="entry name" value="P_typ_ATPase_HD_dom"/>
</dbReference>
<keyword evidence="9" id="KW-1278">Translocase</keyword>
<dbReference type="Proteomes" id="UP000255335">
    <property type="component" value="Unassembled WGS sequence"/>
</dbReference>